<organism evidence="2 3">
    <name type="scientific">Actinomyces bowdenii</name>
    <dbReference type="NCBI Taxonomy" id="131109"/>
    <lineage>
        <taxon>Bacteria</taxon>
        <taxon>Bacillati</taxon>
        <taxon>Actinomycetota</taxon>
        <taxon>Actinomycetes</taxon>
        <taxon>Actinomycetales</taxon>
        <taxon>Actinomycetaceae</taxon>
        <taxon>Actinomyces</taxon>
    </lineage>
</organism>
<accession>A0A853EM49</accession>
<proteinExistence type="predicted"/>
<dbReference type="AlphaFoldDB" id="A0A853EM49"/>
<dbReference type="Proteomes" id="UP000572528">
    <property type="component" value="Unassembled WGS sequence"/>
</dbReference>
<evidence type="ECO:0000313" key="3">
    <source>
        <dbReference type="Proteomes" id="UP000572528"/>
    </source>
</evidence>
<sequence>MRFGVNYTPRVGWFHSWLDLDAGLVAEDMEAIAALGADHVRIFPLWPLLQPNRGLIRPRAIDDVLSVVDAAGRAGLRVTVDALQGHLSSFDFLPSWVTTWHGRNLFTDPEVLGAQSALVGALAAELRGRPHAEGLSLGNEFIQFAAHRHPARSELTPQQARDWAGALLGAARQAWPEARLTHSFDDDLWFDDTHPFQPAHAVGLGDATTVHSWVFMAVGPRYGPGHPALTLFARYLVELARAWGGPGRPIWLQEVGAPSTHVAPEEAPGFVEQTIAHLTGLDGHPPAPGLEAITWWCSHDVSRDLADFPELEHTLGLIDSEGRVKPAGEAFRRTAERVRALPTAAPEQGGGAAPARTAARTMTLPSASPSHRSLSAPAGEFFDRWVGEAARGPAPALALPPGAAPAAAE</sequence>
<reference evidence="2 3" key="1">
    <citation type="submission" date="2020-07" db="EMBL/GenBank/DDBJ databases">
        <title>MOT database genomes.</title>
        <authorList>
            <person name="Joseph S."/>
            <person name="Aduse-Opoku J."/>
            <person name="Hashim A."/>
            <person name="Wade W."/>
            <person name="Curtis M."/>
        </authorList>
    </citation>
    <scope>NUCLEOTIDE SEQUENCE [LARGE SCALE GENOMIC DNA]</scope>
    <source>
        <strain evidence="2 3">WMus004</strain>
    </source>
</reference>
<dbReference type="Gene3D" id="3.20.20.80">
    <property type="entry name" value="Glycosidases"/>
    <property type="match status" value="2"/>
</dbReference>
<gene>
    <name evidence="2" type="ORF">HZZ05_08700</name>
</gene>
<evidence type="ECO:0000256" key="1">
    <source>
        <dbReference type="SAM" id="MobiDB-lite"/>
    </source>
</evidence>
<comment type="caution">
    <text evidence="2">The sequence shown here is derived from an EMBL/GenBank/DDBJ whole genome shotgun (WGS) entry which is preliminary data.</text>
</comment>
<feature type="region of interest" description="Disordered" evidence="1">
    <location>
        <begin position="341"/>
        <end position="375"/>
    </location>
</feature>
<evidence type="ECO:0000313" key="2">
    <source>
        <dbReference type="EMBL" id="NYS69590.1"/>
    </source>
</evidence>
<feature type="compositionally biased region" description="Polar residues" evidence="1">
    <location>
        <begin position="363"/>
        <end position="373"/>
    </location>
</feature>
<protein>
    <recommendedName>
        <fullName evidence="4">Glycosyl hydrolase</fullName>
    </recommendedName>
</protein>
<dbReference type="EMBL" id="JACBXV010000119">
    <property type="protein sequence ID" value="NYS69590.1"/>
    <property type="molecule type" value="Genomic_DNA"/>
</dbReference>
<dbReference type="SUPFAM" id="SSF51445">
    <property type="entry name" value="(Trans)glycosidases"/>
    <property type="match status" value="1"/>
</dbReference>
<feature type="compositionally biased region" description="Low complexity" evidence="1">
    <location>
        <begin position="342"/>
        <end position="361"/>
    </location>
</feature>
<dbReference type="InterPro" id="IPR017853">
    <property type="entry name" value="GH"/>
</dbReference>
<name>A0A853EM49_9ACTO</name>
<evidence type="ECO:0008006" key="4">
    <source>
        <dbReference type="Google" id="ProtNLM"/>
    </source>
</evidence>